<dbReference type="Pfam" id="PF04542">
    <property type="entry name" value="Sigma70_r2"/>
    <property type="match status" value="1"/>
</dbReference>
<keyword evidence="3 6" id="KW-0731">Sigma factor</keyword>
<dbReference type="PANTHER" id="PTHR43133:SF8">
    <property type="entry name" value="RNA POLYMERASE SIGMA FACTOR HI_1459-RELATED"/>
    <property type="match status" value="1"/>
</dbReference>
<name>A0A855X7J9_9BACT</name>
<dbReference type="InterPro" id="IPR039425">
    <property type="entry name" value="RNA_pol_sigma-70-like"/>
</dbReference>
<sequence length="186" mass="21443">MVEKEDDQIRPLADRAADGDRAAFSELVKVLMNRVVALTYRLTGEREAALDLTQDAFVSAWENIRSFRRDSKFETWLYRIAVNKALNFIAHRKIADTVELTDECAGAVSQSADDQLTRDELKQRVVSFMQSLPDQQRAAFELRFYRQLSFEEIAEIVGRGVPTVKTNYREAIQKLRKVAEEEGWRP</sequence>
<dbReference type="InterPro" id="IPR007627">
    <property type="entry name" value="RNA_pol_sigma70_r2"/>
</dbReference>
<dbReference type="SUPFAM" id="SSF88946">
    <property type="entry name" value="Sigma2 domain of RNA polymerase sigma factors"/>
    <property type="match status" value="1"/>
</dbReference>
<dbReference type="InterPro" id="IPR036388">
    <property type="entry name" value="WH-like_DNA-bd_sf"/>
</dbReference>
<evidence type="ECO:0000256" key="6">
    <source>
        <dbReference type="RuleBase" id="RU000716"/>
    </source>
</evidence>
<evidence type="ECO:0000256" key="3">
    <source>
        <dbReference type="ARBA" id="ARBA00023082"/>
    </source>
</evidence>
<gene>
    <name evidence="9" type="ORF">C3F09_04800</name>
</gene>
<evidence type="ECO:0000313" key="9">
    <source>
        <dbReference type="EMBL" id="PWB73785.1"/>
    </source>
</evidence>
<keyword evidence="2 6" id="KW-0805">Transcription regulation</keyword>
<evidence type="ECO:0000259" key="7">
    <source>
        <dbReference type="Pfam" id="PF04542"/>
    </source>
</evidence>
<dbReference type="InterPro" id="IPR013324">
    <property type="entry name" value="RNA_pol_sigma_r3/r4-like"/>
</dbReference>
<feature type="domain" description="RNA polymerase sigma factor 70 region 4 type 2" evidence="8">
    <location>
        <begin position="124"/>
        <end position="175"/>
    </location>
</feature>
<dbReference type="Pfam" id="PF08281">
    <property type="entry name" value="Sigma70_r4_2"/>
    <property type="match status" value="1"/>
</dbReference>
<dbReference type="EMBL" id="PQAP01000048">
    <property type="protein sequence ID" value="PWB73785.1"/>
    <property type="molecule type" value="Genomic_DNA"/>
</dbReference>
<evidence type="ECO:0000256" key="2">
    <source>
        <dbReference type="ARBA" id="ARBA00023015"/>
    </source>
</evidence>
<dbReference type="GO" id="GO:0006352">
    <property type="term" value="P:DNA-templated transcription initiation"/>
    <property type="evidence" value="ECO:0007669"/>
    <property type="project" value="InterPro"/>
</dbReference>
<dbReference type="InterPro" id="IPR013325">
    <property type="entry name" value="RNA_pol_sigma_r2"/>
</dbReference>
<dbReference type="InterPro" id="IPR014284">
    <property type="entry name" value="RNA_pol_sigma-70_dom"/>
</dbReference>
<keyword evidence="5 6" id="KW-0804">Transcription</keyword>
<dbReference type="InterPro" id="IPR000838">
    <property type="entry name" value="RNA_pol_sigma70_ECF_CS"/>
</dbReference>
<feature type="domain" description="RNA polymerase sigma-70 region 2" evidence="7">
    <location>
        <begin position="27"/>
        <end position="92"/>
    </location>
</feature>
<evidence type="ECO:0000256" key="5">
    <source>
        <dbReference type="ARBA" id="ARBA00023163"/>
    </source>
</evidence>
<dbReference type="Proteomes" id="UP000250918">
    <property type="component" value="Unassembled WGS sequence"/>
</dbReference>
<dbReference type="PANTHER" id="PTHR43133">
    <property type="entry name" value="RNA POLYMERASE ECF-TYPE SIGMA FACTO"/>
    <property type="match status" value="1"/>
</dbReference>
<comment type="caution">
    <text evidence="9">The sequence shown here is derived from an EMBL/GenBank/DDBJ whole genome shotgun (WGS) entry which is preliminary data.</text>
</comment>
<reference evidence="9 10" key="1">
    <citation type="journal article" date="2018" name="ISME J.">
        <title>A methanotrophic archaeon couples anaerobic oxidation of methane to Fe(III) reduction.</title>
        <authorList>
            <person name="Cai C."/>
            <person name="Leu A.O."/>
            <person name="Xie G.J."/>
            <person name="Guo J."/>
            <person name="Feng Y."/>
            <person name="Zhao J.X."/>
            <person name="Tyson G.W."/>
            <person name="Yuan Z."/>
            <person name="Hu S."/>
        </authorList>
    </citation>
    <scope>NUCLEOTIDE SEQUENCE [LARGE SCALE GENOMIC DNA]</scope>
    <source>
        <strain evidence="9">FeB_12</strain>
    </source>
</reference>
<dbReference type="GO" id="GO:0016987">
    <property type="term" value="F:sigma factor activity"/>
    <property type="evidence" value="ECO:0007669"/>
    <property type="project" value="UniProtKB-KW"/>
</dbReference>
<evidence type="ECO:0000313" key="10">
    <source>
        <dbReference type="Proteomes" id="UP000250918"/>
    </source>
</evidence>
<protein>
    <recommendedName>
        <fullName evidence="6">RNA polymerase sigma factor</fullName>
    </recommendedName>
</protein>
<dbReference type="Gene3D" id="1.10.1740.10">
    <property type="match status" value="1"/>
</dbReference>
<dbReference type="Gene3D" id="1.10.10.10">
    <property type="entry name" value="Winged helix-like DNA-binding domain superfamily/Winged helix DNA-binding domain"/>
    <property type="match status" value="1"/>
</dbReference>
<evidence type="ECO:0000256" key="4">
    <source>
        <dbReference type="ARBA" id="ARBA00023125"/>
    </source>
</evidence>
<keyword evidence="4 6" id="KW-0238">DNA-binding</keyword>
<dbReference type="InterPro" id="IPR013249">
    <property type="entry name" value="RNA_pol_sigma70_r4_t2"/>
</dbReference>
<dbReference type="AlphaFoldDB" id="A0A855X7J9"/>
<accession>A0A855X7J9</accession>
<dbReference type="SUPFAM" id="SSF88659">
    <property type="entry name" value="Sigma3 and sigma4 domains of RNA polymerase sigma factors"/>
    <property type="match status" value="1"/>
</dbReference>
<evidence type="ECO:0000259" key="8">
    <source>
        <dbReference type="Pfam" id="PF08281"/>
    </source>
</evidence>
<dbReference type="PROSITE" id="PS01063">
    <property type="entry name" value="SIGMA70_ECF"/>
    <property type="match status" value="1"/>
</dbReference>
<evidence type="ECO:0000256" key="1">
    <source>
        <dbReference type="ARBA" id="ARBA00010641"/>
    </source>
</evidence>
<dbReference type="GO" id="GO:0003677">
    <property type="term" value="F:DNA binding"/>
    <property type="evidence" value="ECO:0007669"/>
    <property type="project" value="UniProtKB-KW"/>
</dbReference>
<dbReference type="NCBIfam" id="TIGR02937">
    <property type="entry name" value="sigma70-ECF"/>
    <property type="match status" value="1"/>
</dbReference>
<organism evidence="9 10">
    <name type="scientific">candidate division GN15 bacterium</name>
    <dbReference type="NCBI Taxonomy" id="2072418"/>
    <lineage>
        <taxon>Bacteria</taxon>
        <taxon>candidate division GN15</taxon>
    </lineage>
</organism>
<comment type="similarity">
    <text evidence="1 6">Belongs to the sigma-70 factor family. ECF subfamily.</text>
</comment>
<dbReference type="CDD" id="cd06171">
    <property type="entry name" value="Sigma70_r4"/>
    <property type="match status" value="1"/>
</dbReference>
<proteinExistence type="inferred from homology"/>